<feature type="compositionally biased region" description="Low complexity" evidence="2">
    <location>
        <begin position="780"/>
        <end position="798"/>
    </location>
</feature>
<name>A0AAV9N267_9EURO</name>
<sequence length="846" mass="96079">MPAQMASEDEASQVPGTSPWRLTVRTATVDDITRPSLSLHTDASYLSPVVRSRSISSLRSPAPSVEMEELMDDIFPHEVTVRVTTRWSAGVPQTPNVFSNFPWIEKGRYEDLLPAQPTRRRRDTSPDSRYLKIYHRYGSIRITSSPELDEDEEAPHHHLLDDAESSTLFDKAIQLICGFIHHHPHRKFALEIHWECDWVCDPKPIRALGGSEPSNSKFRKSLLNKCQKNFQDQEYISRRDQSAFQEYEVVKDLVYHDHSLSHLGDDGKEDLVDKIIIEPSALKLLLNCVLSGFPLEVLHHIIFVHGAHDQTQQQPDIRNCDHEDCSTYVPVIWAKRTMFHVRNIERDFGHHLLPNSEVVPLQYTGKDNRAEKLGDGASGNVYKVRIDSAHHYLSGDPLCSFALKKFSAGRQKEFDQERSMLKVLADNPQPCIVPHITSWSQKDDHFILYPKARYNLRQFMQNVEPVKFTRHETLWFLKQLEGLALAIAHVHDMKIPTNTQPEPSEGTFWGCHFDIKPENILVFEKVHGQHPRFRIADFGVGVFHPAGKKGAHSELTSEAHGTVTYFAPDKEITNKVSRPFDMWALGCVYLELMAWLFGFFQGIEGFSTARFNCTGADVSNRNDRFWYMKQGTPRLLPTVENVMRELKIVCCPRMPAFLGVLEAVDHLLEINDKTRWKAETLKEHMARIIKEADALLEIDRKFYHSQYEANSKAKAKADYLAGDFLRSTPRIPGVANGLGTGIENPSFSLEQSRSRQPRQVSQADRAANAVVQTGSKLDATLTTNRGRSTSGTSLSPIPRSRPDSPRDPLAEDLDAMVNARPPRPAVPRKPSRLFNHGGHRALYSPP</sequence>
<dbReference type="AlphaFoldDB" id="A0AAV9N267"/>
<feature type="binding site" evidence="1">
    <location>
        <position position="404"/>
    </location>
    <ligand>
        <name>ATP</name>
        <dbReference type="ChEBI" id="CHEBI:30616"/>
    </ligand>
</feature>
<feature type="region of interest" description="Disordered" evidence="2">
    <location>
        <begin position="745"/>
        <end position="846"/>
    </location>
</feature>
<dbReference type="Gene3D" id="1.10.510.10">
    <property type="entry name" value="Transferase(Phosphotransferase) domain 1"/>
    <property type="match status" value="1"/>
</dbReference>
<comment type="caution">
    <text evidence="4">The sequence shown here is derived from an EMBL/GenBank/DDBJ whole genome shotgun (WGS) entry which is preliminary data.</text>
</comment>
<evidence type="ECO:0000256" key="1">
    <source>
        <dbReference type="PROSITE-ProRule" id="PRU10141"/>
    </source>
</evidence>
<dbReference type="PANTHER" id="PTHR24359:SF1">
    <property type="entry name" value="INHIBITOR OF NUCLEAR FACTOR KAPPA-B KINASE EPSILON SUBUNIT HOMOLOG 1-RELATED"/>
    <property type="match status" value="1"/>
</dbReference>
<dbReference type="RefSeq" id="XP_064702527.1">
    <property type="nucleotide sequence ID" value="XM_064850861.1"/>
</dbReference>
<proteinExistence type="predicted"/>
<dbReference type="PANTHER" id="PTHR24359">
    <property type="entry name" value="SERINE/THREONINE-PROTEIN KINASE SBK1"/>
    <property type="match status" value="1"/>
</dbReference>
<evidence type="ECO:0000259" key="3">
    <source>
        <dbReference type="PROSITE" id="PS50011"/>
    </source>
</evidence>
<organism evidence="4 5">
    <name type="scientific">Exophiala bonariae</name>
    <dbReference type="NCBI Taxonomy" id="1690606"/>
    <lineage>
        <taxon>Eukaryota</taxon>
        <taxon>Fungi</taxon>
        <taxon>Dikarya</taxon>
        <taxon>Ascomycota</taxon>
        <taxon>Pezizomycotina</taxon>
        <taxon>Eurotiomycetes</taxon>
        <taxon>Chaetothyriomycetidae</taxon>
        <taxon>Chaetothyriales</taxon>
        <taxon>Herpotrichiellaceae</taxon>
        <taxon>Exophiala</taxon>
    </lineage>
</organism>
<dbReference type="Proteomes" id="UP001358417">
    <property type="component" value="Unassembled WGS sequence"/>
</dbReference>
<dbReference type="EMBL" id="JAVRRD010000028">
    <property type="protein sequence ID" value="KAK5046954.1"/>
    <property type="molecule type" value="Genomic_DNA"/>
</dbReference>
<feature type="compositionally biased region" description="Basic and acidic residues" evidence="2">
    <location>
        <begin position="800"/>
        <end position="809"/>
    </location>
</feature>
<evidence type="ECO:0000313" key="4">
    <source>
        <dbReference type="EMBL" id="KAK5046954.1"/>
    </source>
</evidence>
<keyword evidence="1" id="KW-0547">Nucleotide-binding</keyword>
<dbReference type="InterPro" id="IPR017441">
    <property type="entry name" value="Protein_kinase_ATP_BS"/>
</dbReference>
<dbReference type="Pfam" id="PF00069">
    <property type="entry name" value="Pkinase"/>
    <property type="match status" value="1"/>
</dbReference>
<keyword evidence="5" id="KW-1185">Reference proteome</keyword>
<dbReference type="SUPFAM" id="SSF56112">
    <property type="entry name" value="Protein kinase-like (PK-like)"/>
    <property type="match status" value="1"/>
</dbReference>
<dbReference type="InterPro" id="IPR000719">
    <property type="entry name" value="Prot_kinase_dom"/>
</dbReference>
<dbReference type="CDD" id="cd00180">
    <property type="entry name" value="PKc"/>
    <property type="match status" value="1"/>
</dbReference>
<dbReference type="SMART" id="SM00220">
    <property type="entry name" value="S_TKc"/>
    <property type="match status" value="1"/>
</dbReference>
<evidence type="ECO:0000313" key="5">
    <source>
        <dbReference type="Proteomes" id="UP001358417"/>
    </source>
</evidence>
<keyword evidence="1" id="KW-0067">ATP-binding</keyword>
<dbReference type="GeneID" id="89975474"/>
<dbReference type="InterPro" id="IPR011009">
    <property type="entry name" value="Kinase-like_dom_sf"/>
</dbReference>
<dbReference type="PROSITE" id="PS00107">
    <property type="entry name" value="PROTEIN_KINASE_ATP"/>
    <property type="match status" value="1"/>
</dbReference>
<feature type="domain" description="Protein kinase" evidence="3">
    <location>
        <begin position="367"/>
        <end position="687"/>
    </location>
</feature>
<dbReference type="GO" id="GO:0004674">
    <property type="term" value="F:protein serine/threonine kinase activity"/>
    <property type="evidence" value="ECO:0007669"/>
    <property type="project" value="TreeGrafter"/>
</dbReference>
<protein>
    <recommendedName>
        <fullName evidence="3">Protein kinase domain-containing protein</fullName>
    </recommendedName>
</protein>
<evidence type="ECO:0000256" key="2">
    <source>
        <dbReference type="SAM" id="MobiDB-lite"/>
    </source>
</evidence>
<reference evidence="4 5" key="1">
    <citation type="submission" date="2023-08" db="EMBL/GenBank/DDBJ databases">
        <title>Black Yeasts Isolated from many extreme environments.</title>
        <authorList>
            <person name="Coleine C."/>
            <person name="Stajich J.E."/>
            <person name="Selbmann L."/>
        </authorList>
    </citation>
    <scope>NUCLEOTIDE SEQUENCE [LARGE SCALE GENOMIC DNA]</scope>
    <source>
        <strain evidence="4 5">CCFEE 5792</strain>
    </source>
</reference>
<dbReference type="PROSITE" id="PS50011">
    <property type="entry name" value="PROTEIN_KINASE_DOM"/>
    <property type="match status" value="1"/>
</dbReference>
<accession>A0AAV9N267</accession>
<dbReference type="GO" id="GO:0005524">
    <property type="term" value="F:ATP binding"/>
    <property type="evidence" value="ECO:0007669"/>
    <property type="project" value="UniProtKB-UniRule"/>
</dbReference>
<gene>
    <name evidence="4" type="ORF">LTR84_007308</name>
</gene>